<reference evidence="10 11" key="1">
    <citation type="submission" date="2018-05" db="EMBL/GenBank/DDBJ databases">
        <title>Antimicrobial susceptibility testing and genomic analysis of Arcobacter skirrowii strains and one Arcobacter butzleri isolated from German poultry farms.</title>
        <authorList>
            <person name="Haenel I."/>
            <person name="Hotzel H."/>
            <person name="Tomaso H."/>
            <person name="Busch A."/>
        </authorList>
    </citation>
    <scope>NUCLEOTIDE SEQUENCE [LARGE SCALE GENOMIC DNA]</scope>
    <source>
        <strain evidence="11">v</strain>
    </source>
</reference>
<proteinExistence type="predicted"/>
<dbReference type="SMART" id="SM00862">
    <property type="entry name" value="Trans_reg_C"/>
    <property type="match status" value="1"/>
</dbReference>
<dbReference type="STRING" id="28200.GCA_001572935_00742"/>
<dbReference type="Pfam" id="PF00072">
    <property type="entry name" value="Response_reg"/>
    <property type="match status" value="1"/>
</dbReference>
<sequence length="211" mass="24876">MRVFLLEDDFSLNESIKDMLESESFLVDCFYDGKVALDSINSNYDLFILDIFVPNLNGIELMYRIKKENLNSIVFIMSANIDISTIEEAYKKGCDDYIKKPFNIQELLFKLKKYNKSGELFKLEDELFFDLKLKKLTYKNIDIELTKKEKQFLNLLVDNRGSIVNYSLIEDVVYDGEYKTIDAIRSLVKRLRKKLPKDIIFTNLDQGYYIK</sequence>
<evidence type="ECO:0000256" key="4">
    <source>
        <dbReference type="ARBA" id="ARBA00023125"/>
    </source>
</evidence>
<dbReference type="Proteomes" id="UP000245014">
    <property type="component" value="Unassembled WGS sequence"/>
</dbReference>
<evidence type="ECO:0000256" key="5">
    <source>
        <dbReference type="ARBA" id="ARBA00023163"/>
    </source>
</evidence>
<name>A0A2U2C2S6_9BACT</name>
<dbReference type="InterPro" id="IPR001867">
    <property type="entry name" value="OmpR/PhoB-type_DNA-bd"/>
</dbReference>
<keyword evidence="5" id="KW-0804">Transcription</keyword>
<dbReference type="Gene3D" id="3.40.50.2300">
    <property type="match status" value="1"/>
</dbReference>
<comment type="caution">
    <text evidence="10">The sequence shown here is derived from an EMBL/GenBank/DDBJ whole genome shotgun (WGS) entry which is preliminary data.</text>
</comment>
<dbReference type="PROSITE" id="PS51755">
    <property type="entry name" value="OMPR_PHOB"/>
    <property type="match status" value="1"/>
</dbReference>
<accession>A0A2U2C2S6</accession>
<dbReference type="GO" id="GO:0000156">
    <property type="term" value="F:phosphorelay response regulator activity"/>
    <property type="evidence" value="ECO:0007669"/>
    <property type="project" value="TreeGrafter"/>
</dbReference>
<dbReference type="InterPro" id="IPR039420">
    <property type="entry name" value="WalR-like"/>
</dbReference>
<dbReference type="SUPFAM" id="SSF52172">
    <property type="entry name" value="CheY-like"/>
    <property type="match status" value="1"/>
</dbReference>
<evidence type="ECO:0000256" key="3">
    <source>
        <dbReference type="ARBA" id="ARBA00023015"/>
    </source>
</evidence>
<dbReference type="Gene3D" id="1.10.10.10">
    <property type="entry name" value="Winged helix-like DNA-binding domain superfamily/Winged helix DNA-binding domain"/>
    <property type="match status" value="1"/>
</dbReference>
<dbReference type="SMART" id="SM00448">
    <property type="entry name" value="REC"/>
    <property type="match status" value="1"/>
</dbReference>
<feature type="domain" description="Response regulatory" evidence="8">
    <location>
        <begin position="2"/>
        <end position="115"/>
    </location>
</feature>
<protein>
    <submittedName>
        <fullName evidence="10">DNA-binding response regulator</fullName>
    </submittedName>
</protein>
<dbReference type="AlphaFoldDB" id="A0A2U2C2S6"/>
<dbReference type="PROSITE" id="PS50110">
    <property type="entry name" value="RESPONSE_REGULATORY"/>
    <property type="match status" value="1"/>
</dbReference>
<evidence type="ECO:0000259" key="9">
    <source>
        <dbReference type="PROSITE" id="PS51755"/>
    </source>
</evidence>
<evidence type="ECO:0000313" key="11">
    <source>
        <dbReference type="Proteomes" id="UP000245014"/>
    </source>
</evidence>
<dbReference type="GO" id="GO:0032993">
    <property type="term" value="C:protein-DNA complex"/>
    <property type="evidence" value="ECO:0007669"/>
    <property type="project" value="TreeGrafter"/>
</dbReference>
<evidence type="ECO:0000259" key="8">
    <source>
        <dbReference type="PROSITE" id="PS50110"/>
    </source>
</evidence>
<gene>
    <name evidence="10" type="ORF">DF188_01275</name>
</gene>
<evidence type="ECO:0000256" key="2">
    <source>
        <dbReference type="ARBA" id="ARBA00023012"/>
    </source>
</evidence>
<organism evidence="10 11">
    <name type="scientific">Aliarcobacter skirrowii</name>
    <dbReference type="NCBI Taxonomy" id="28200"/>
    <lineage>
        <taxon>Bacteria</taxon>
        <taxon>Pseudomonadati</taxon>
        <taxon>Campylobacterota</taxon>
        <taxon>Epsilonproteobacteria</taxon>
        <taxon>Campylobacterales</taxon>
        <taxon>Arcobacteraceae</taxon>
        <taxon>Aliarcobacter</taxon>
    </lineage>
</organism>
<keyword evidence="1 6" id="KW-0597">Phosphoprotein</keyword>
<dbReference type="InterPro" id="IPR011006">
    <property type="entry name" value="CheY-like_superfamily"/>
</dbReference>
<feature type="domain" description="OmpR/PhoB-type" evidence="9">
    <location>
        <begin position="118"/>
        <end position="211"/>
    </location>
</feature>
<dbReference type="Pfam" id="PF00486">
    <property type="entry name" value="Trans_reg_C"/>
    <property type="match status" value="1"/>
</dbReference>
<keyword evidence="4 7" id="KW-0238">DNA-binding</keyword>
<dbReference type="InterPro" id="IPR036388">
    <property type="entry name" value="WH-like_DNA-bd_sf"/>
</dbReference>
<dbReference type="GO" id="GO:0005829">
    <property type="term" value="C:cytosol"/>
    <property type="evidence" value="ECO:0007669"/>
    <property type="project" value="TreeGrafter"/>
</dbReference>
<feature type="modified residue" description="4-aspartylphosphate" evidence="6">
    <location>
        <position position="50"/>
    </location>
</feature>
<dbReference type="GO" id="GO:0006355">
    <property type="term" value="P:regulation of DNA-templated transcription"/>
    <property type="evidence" value="ECO:0007669"/>
    <property type="project" value="InterPro"/>
</dbReference>
<evidence type="ECO:0000256" key="6">
    <source>
        <dbReference type="PROSITE-ProRule" id="PRU00169"/>
    </source>
</evidence>
<dbReference type="RefSeq" id="WP_109065793.1">
    <property type="nucleotide sequence ID" value="NZ_QEYG01000016.1"/>
</dbReference>
<dbReference type="PANTHER" id="PTHR48111:SF21">
    <property type="entry name" value="DNA-BINDING DUAL MASTER TRANSCRIPTIONAL REGULATOR RPAA"/>
    <property type="match status" value="1"/>
</dbReference>
<evidence type="ECO:0000256" key="1">
    <source>
        <dbReference type="ARBA" id="ARBA00022553"/>
    </source>
</evidence>
<keyword evidence="3" id="KW-0805">Transcription regulation</keyword>
<dbReference type="EMBL" id="QEYI01000001">
    <property type="protein sequence ID" value="PWE23335.1"/>
    <property type="molecule type" value="Genomic_DNA"/>
</dbReference>
<evidence type="ECO:0000256" key="7">
    <source>
        <dbReference type="PROSITE-ProRule" id="PRU01091"/>
    </source>
</evidence>
<feature type="DNA-binding region" description="OmpR/PhoB-type" evidence="7">
    <location>
        <begin position="118"/>
        <end position="211"/>
    </location>
</feature>
<keyword evidence="2" id="KW-0902">Two-component regulatory system</keyword>
<dbReference type="GO" id="GO:0000976">
    <property type="term" value="F:transcription cis-regulatory region binding"/>
    <property type="evidence" value="ECO:0007669"/>
    <property type="project" value="TreeGrafter"/>
</dbReference>
<evidence type="ECO:0000313" key="10">
    <source>
        <dbReference type="EMBL" id="PWE23335.1"/>
    </source>
</evidence>
<dbReference type="InterPro" id="IPR001789">
    <property type="entry name" value="Sig_transdc_resp-reg_receiver"/>
</dbReference>
<dbReference type="PANTHER" id="PTHR48111">
    <property type="entry name" value="REGULATOR OF RPOS"/>
    <property type="match status" value="1"/>
</dbReference>